<proteinExistence type="inferred from homology"/>
<dbReference type="PANTHER" id="PTHR40067">
    <property type="entry name" value="UPF0297 PROTEIN YRZL"/>
    <property type="match status" value="1"/>
</dbReference>
<evidence type="ECO:0000313" key="4">
    <source>
        <dbReference type="Proteomes" id="UP000186112"/>
    </source>
</evidence>
<protein>
    <recommendedName>
        <fullName evidence="2">UPF0297 protein TICRE_00310</fullName>
    </recommendedName>
</protein>
<keyword evidence="4" id="KW-1185">Reference proteome</keyword>
<organism evidence="3 4">
    <name type="scientific">Tissierella creatinophila DSM 6911</name>
    <dbReference type="NCBI Taxonomy" id="1123403"/>
    <lineage>
        <taxon>Bacteria</taxon>
        <taxon>Bacillati</taxon>
        <taxon>Bacillota</taxon>
        <taxon>Tissierellia</taxon>
        <taxon>Tissierellales</taxon>
        <taxon>Tissierellaceae</taxon>
        <taxon>Tissierella</taxon>
    </lineage>
</organism>
<sequence length="86" mass="10364">MDNYRNETMKFEVPKENMTEPKEILLYVYKALKEKEYEPVNQIIGYILSGDPTYITSHKDARSIIKKIERDEILEEILREYLKHNI</sequence>
<dbReference type="InterPro" id="IPR009309">
    <property type="entry name" value="IreB"/>
</dbReference>
<accession>A0A1U7M986</accession>
<dbReference type="EMBL" id="LTDM01000001">
    <property type="protein sequence ID" value="OLS03904.1"/>
    <property type="molecule type" value="Genomic_DNA"/>
</dbReference>
<reference evidence="3 4" key="1">
    <citation type="submission" date="2016-02" db="EMBL/GenBank/DDBJ databases">
        <title>Genome sequence of Tissierella creatinophila DSM 6911.</title>
        <authorList>
            <person name="Poehlein A."/>
            <person name="Daniel R."/>
        </authorList>
    </citation>
    <scope>NUCLEOTIDE SEQUENCE [LARGE SCALE GENOMIC DNA]</scope>
    <source>
        <strain evidence="3 4">DSM 6911</strain>
    </source>
</reference>
<comment type="caution">
    <text evidence="3">The sequence shown here is derived from an EMBL/GenBank/DDBJ whole genome shotgun (WGS) entry which is preliminary data.</text>
</comment>
<name>A0A1U7M986_TISCR</name>
<dbReference type="Proteomes" id="UP000186112">
    <property type="component" value="Unassembled WGS sequence"/>
</dbReference>
<dbReference type="AlphaFoldDB" id="A0A1U7M986"/>
<dbReference type="PANTHER" id="PTHR40067:SF1">
    <property type="entry name" value="UPF0297 PROTEIN YRZL"/>
    <property type="match status" value="1"/>
</dbReference>
<dbReference type="RefSeq" id="WP_075724010.1">
    <property type="nucleotide sequence ID" value="NZ_LTDM01000001.1"/>
</dbReference>
<dbReference type="PIRSF" id="PIRSF037258">
    <property type="entry name" value="DUF965_bac"/>
    <property type="match status" value="1"/>
</dbReference>
<dbReference type="NCBIfam" id="NF003997">
    <property type="entry name" value="PRK05473.1"/>
    <property type="match status" value="1"/>
</dbReference>
<gene>
    <name evidence="3" type="ORF">TICRE_00310</name>
</gene>
<evidence type="ECO:0000256" key="1">
    <source>
        <dbReference type="ARBA" id="ARBA00010888"/>
    </source>
</evidence>
<evidence type="ECO:0000256" key="2">
    <source>
        <dbReference type="HAMAP-Rule" id="MF_01507"/>
    </source>
</evidence>
<dbReference type="OrthoDB" id="9796303at2"/>
<dbReference type="Pfam" id="PF06135">
    <property type="entry name" value="IreB"/>
    <property type="match status" value="1"/>
</dbReference>
<dbReference type="HAMAP" id="MF_01507">
    <property type="entry name" value="UPF0297"/>
    <property type="match status" value="1"/>
</dbReference>
<evidence type="ECO:0000313" key="3">
    <source>
        <dbReference type="EMBL" id="OLS03904.1"/>
    </source>
</evidence>
<comment type="similarity">
    <text evidence="1 2">Belongs to the UPF0297 family.</text>
</comment>